<gene>
    <name evidence="1" type="primary">F19P19.15</name>
</gene>
<dbReference type="PIR" id="H86175">
    <property type="entry name" value="H86175"/>
</dbReference>
<organism evidence="1">
    <name type="scientific">Arabidopsis thaliana</name>
    <name type="common">Mouse-ear cress</name>
    <dbReference type="NCBI Taxonomy" id="3702"/>
    <lineage>
        <taxon>Eukaryota</taxon>
        <taxon>Viridiplantae</taxon>
        <taxon>Streptophyta</taxon>
        <taxon>Embryophyta</taxon>
        <taxon>Tracheophyta</taxon>
        <taxon>Spermatophyta</taxon>
        <taxon>Magnoliopsida</taxon>
        <taxon>eudicotyledons</taxon>
        <taxon>Gunneridae</taxon>
        <taxon>Pentapetalae</taxon>
        <taxon>rosids</taxon>
        <taxon>malvids</taxon>
        <taxon>Brassicales</taxon>
        <taxon>Brassicaceae</taxon>
        <taxon>Camelineae</taxon>
        <taxon>Arabidopsis</taxon>
    </lineage>
</organism>
<accession>O22687</accession>
<protein>
    <submittedName>
        <fullName evidence="1">F19P19.15</fullName>
    </submittedName>
</protein>
<evidence type="ECO:0000313" key="1">
    <source>
        <dbReference type="EMBL" id="AAB70436.1"/>
    </source>
</evidence>
<reference key="3">
    <citation type="journal article" date="2000" name="Nature">
        <title>Sequence and analysis of chromosome 1 of the plant Arabidopsis thaliana.</title>
        <authorList>
            <person name="Theologis A."/>
            <person name="Ecker J.R."/>
            <person name="Palm C.J."/>
            <person name="Federspiel N.A."/>
            <person name="Kaul S."/>
            <person name="White O."/>
            <person name="Alonso J."/>
            <person name="Altafi H."/>
            <person name="Araujo R."/>
            <person name="Bowman C.L."/>
            <person name="Brooks S.Y."/>
            <person name="Buehler E."/>
            <person name="Chan A."/>
            <person name="Chao Q."/>
            <person name="Chen H."/>
            <person name="Cheuk R.F."/>
            <person name="Chin C.W."/>
            <person name="Chung M.K."/>
            <person name="Conn L."/>
            <person name="Conway A.B."/>
            <person name="Conway A.R."/>
            <person name="Creasy T.H."/>
            <person name="Dewar K."/>
            <person name="Dunn P."/>
            <person name="Etgu P."/>
            <person name="Feldblyum T.V."/>
            <person name="Feng J."/>
            <person name="Fong B."/>
            <person name="Fujii C.Y."/>
            <person name="Gill J.E."/>
            <person name="Goldsmith A.D."/>
            <person name="Haas B."/>
            <person name="Hansen N.F."/>
            <person name="Hughes B."/>
            <person name="Huizar L."/>
            <person name="Hunter J.L."/>
            <person name="Jenkins J."/>
            <person name="Johnson-Hopson C."/>
            <person name="Khan S."/>
            <person name="Khaykin E."/>
            <person name="Kim C.J."/>
            <person name="Koo H.L."/>
            <person name="Kremenetskaia I."/>
            <person name="Kurtz D.B."/>
            <person name="Kwan A."/>
            <person name="Lam B."/>
            <person name="Langin-Hooper S."/>
            <person name="Lee A."/>
            <person name="Lee J.M."/>
            <person name="Lenz C.A."/>
            <person name="Li J.H."/>
            <person name="Li Y."/>
            <person name="Lin X."/>
            <person name="Liu S.X."/>
            <person name="Liu Z.A."/>
            <person name="Luros J.S."/>
            <person name="Maiti R."/>
            <person name="Marziali A."/>
            <person name="Militscher J."/>
            <person name="Miranda M."/>
            <person name="Nguyen M."/>
            <person name="Nierman W.C."/>
            <person name="Osborne B.I."/>
            <person name="Pai G."/>
            <person name="Peterson J."/>
            <person name="Pham P.K."/>
            <person name="Rizzo M."/>
            <person name="Rooney T."/>
            <person name="Rowley D."/>
            <person name="Sakano H."/>
            <person name="Salzberg S.L."/>
            <person name="Schwartz J.R."/>
            <person name="Shinn P."/>
            <person name="Southwick A.M."/>
            <person name="Sun H."/>
            <person name="Tallon L.J."/>
            <person name="Tambunga G."/>
            <person name="Toriumi M.J."/>
            <person name="Town C.D."/>
            <person name="Utterback T."/>
            <person name="Van Aken S."/>
            <person name="Vaysberg M."/>
            <person name="Vysotskaia V.S."/>
            <person name="Walker M."/>
            <person name="Wu D."/>
            <person name="Yu G."/>
            <person name="Fraser C.M."/>
            <person name="Venter J.C."/>
            <person name="Davis R.W."/>
        </authorList>
    </citation>
    <scope>NUCLEOTIDE SEQUENCE [LARGE SCALE GENOMIC DNA]</scope>
    <source>
        <strain>cv. Columbia</strain>
    </source>
</reference>
<name>O22687_ARATH</name>
<dbReference type="EMBL" id="AC000104">
    <property type="protein sequence ID" value="AAB70436.1"/>
    <property type="molecule type" value="Genomic_DNA"/>
</dbReference>
<reference evidence="1" key="2">
    <citation type="submission" date="1999-03" db="EMBL/GenBank/DDBJ databases">
        <authorList>
            <person name="Theologis"/>
        </authorList>
    </citation>
    <scope>NUCLEOTIDE SEQUENCE</scope>
</reference>
<sequence length="70" mass="7807">MAQQREKVHAIKLQCQESSGVEMFDNGIGFVQRGVDGAWMRVDVIGIVVEKRVEARSDSDNVFFTISFGS</sequence>
<proteinExistence type="predicted"/>
<dbReference type="AlphaFoldDB" id="O22687"/>
<reference evidence="1" key="1">
    <citation type="submission" date="1997-04" db="EMBL/GenBank/DDBJ databases">
        <title>The sequence of BAC F19P19 from Arabidopsis thaliana chromosome 1.</title>
        <authorList>
            <person name="Osborne B.I."/>
            <person name="Vysotskaia V.S."/>
            <person name="Schwartz J.R."/>
            <person name="Toriumi M."/>
            <person name="Yu G."/>
            <person name="Buehler E."/>
            <person name="Conway A.B."/>
            <person name="Conway A.R."/>
            <person name="Dewar K."/>
            <person name="Feng J."/>
            <person name="Kim C."/>
            <person name="Kurtz D."/>
            <person name="Li Y."/>
            <person name="Shinn P."/>
            <person name="Sun H."/>
            <person name="Davis R.W."/>
            <person name="Ecker J.R."/>
            <person name="Federspiel N.A."/>
            <person name="Theologis A."/>
        </authorList>
    </citation>
    <scope>NUCLEOTIDE SEQUENCE</scope>
</reference>